<dbReference type="EMBL" id="BAABME010008889">
    <property type="protein sequence ID" value="GAA0174064.1"/>
    <property type="molecule type" value="Genomic_DNA"/>
</dbReference>
<evidence type="ECO:0000313" key="2">
    <source>
        <dbReference type="EMBL" id="GAA0174064.1"/>
    </source>
</evidence>
<name>A0AAV3RCD1_LITER</name>
<protein>
    <submittedName>
        <fullName evidence="2">Uncharacterized protein</fullName>
    </submittedName>
</protein>
<dbReference type="AlphaFoldDB" id="A0AAV3RCD1"/>
<keyword evidence="3" id="KW-1185">Reference proteome</keyword>
<dbReference type="Proteomes" id="UP001454036">
    <property type="component" value="Unassembled WGS sequence"/>
</dbReference>
<feature type="region of interest" description="Disordered" evidence="1">
    <location>
        <begin position="29"/>
        <end position="53"/>
    </location>
</feature>
<evidence type="ECO:0000256" key="1">
    <source>
        <dbReference type="SAM" id="MobiDB-lite"/>
    </source>
</evidence>
<accession>A0AAV3RCD1</accession>
<proteinExistence type="predicted"/>
<gene>
    <name evidence="2" type="ORF">LIER_27532</name>
</gene>
<dbReference type="PANTHER" id="PTHR31865">
    <property type="entry name" value="OSJNBA0071G03.3 PROTEIN"/>
    <property type="match status" value="1"/>
</dbReference>
<dbReference type="PANTHER" id="PTHR31865:SF2">
    <property type="entry name" value="OSJNBA0004B13.24 PROTEIN"/>
    <property type="match status" value="1"/>
</dbReference>
<feature type="compositionally biased region" description="Low complexity" evidence="1">
    <location>
        <begin position="111"/>
        <end position="126"/>
    </location>
</feature>
<comment type="caution">
    <text evidence="2">The sequence shown here is derived from an EMBL/GenBank/DDBJ whole genome shotgun (WGS) entry which is preliminary data.</text>
</comment>
<organism evidence="2 3">
    <name type="scientific">Lithospermum erythrorhizon</name>
    <name type="common">Purple gromwell</name>
    <name type="synonym">Lithospermum officinale var. erythrorhizon</name>
    <dbReference type="NCBI Taxonomy" id="34254"/>
    <lineage>
        <taxon>Eukaryota</taxon>
        <taxon>Viridiplantae</taxon>
        <taxon>Streptophyta</taxon>
        <taxon>Embryophyta</taxon>
        <taxon>Tracheophyta</taxon>
        <taxon>Spermatophyta</taxon>
        <taxon>Magnoliopsida</taxon>
        <taxon>eudicotyledons</taxon>
        <taxon>Gunneridae</taxon>
        <taxon>Pentapetalae</taxon>
        <taxon>asterids</taxon>
        <taxon>lamiids</taxon>
        <taxon>Boraginales</taxon>
        <taxon>Boraginaceae</taxon>
        <taxon>Boraginoideae</taxon>
        <taxon>Lithospermeae</taxon>
        <taxon>Lithospermum</taxon>
    </lineage>
</organism>
<evidence type="ECO:0000313" key="3">
    <source>
        <dbReference type="Proteomes" id="UP001454036"/>
    </source>
</evidence>
<reference evidence="2 3" key="1">
    <citation type="submission" date="2024-01" db="EMBL/GenBank/DDBJ databases">
        <title>The complete chloroplast genome sequence of Lithospermum erythrorhizon: insights into the phylogenetic relationship among Boraginaceae species and the maternal lineages of purple gromwells.</title>
        <authorList>
            <person name="Okada T."/>
            <person name="Watanabe K."/>
        </authorList>
    </citation>
    <scope>NUCLEOTIDE SEQUENCE [LARGE SCALE GENOMIC DNA]</scope>
</reference>
<sequence length="164" mass="18189">MKNSGFDDEKSMITYVSCCQEKEDELSFSNTLVKNGDDGRSTSMPRRRRGEKREEGLLKTMMITRPKGGNKYLCMDSEEVKACKELGFELEDDKLKLEFDATLMPSVLSGSASQTSIAASNSSSNADWRIANPGDDPRDVIARLKLWAQAVVQASSSSHRRARG</sequence>
<feature type="region of interest" description="Disordered" evidence="1">
    <location>
        <begin position="110"/>
        <end position="134"/>
    </location>
</feature>